<name>A0ABX3NYM0_9BACT</name>
<evidence type="ECO:0000313" key="2">
    <source>
        <dbReference type="Proteomes" id="UP000192277"/>
    </source>
</evidence>
<keyword evidence="2" id="KW-1185">Reference proteome</keyword>
<gene>
    <name evidence="1" type="ORF">A4D02_26505</name>
</gene>
<evidence type="ECO:0000313" key="1">
    <source>
        <dbReference type="EMBL" id="OQP49995.1"/>
    </source>
</evidence>
<sequence>MPRLPLKIKTIVFCLTAGLALSFCNNQKRLMRIAKKEMDPRKWVKPVALYLDFNAERHMKVYSDSLNNLTNEAALPSFIFDECFDYKPMLWPDMHHAISLRQMVVNKVTNRLAIQRILQDDNPLLHKVCDAEGEIEVPDGDKSFYELFWLRYAELQEEKEIGRE</sequence>
<organism evidence="1 2">
    <name type="scientific">Niastella koreensis</name>
    <dbReference type="NCBI Taxonomy" id="354356"/>
    <lineage>
        <taxon>Bacteria</taxon>
        <taxon>Pseudomonadati</taxon>
        <taxon>Bacteroidota</taxon>
        <taxon>Chitinophagia</taxon>
        <taxon>Chitinophagales</taxon>
        <taxon>Chitinophagaceae</taxon>
        <taxon>Niastella</taxon>
    </lineage>
</organism>
<protein>
    <submittedName>
        <fullName evidence="1">Uncharacterized protein</fullName>
    </submittedName>
</protein>
<accession>A0ABX3NYM0</accession>
<proteinExistence type="predicted"/>
<dbReference type="Proteomes" id="UP000192277">
    <property type="component" value="Unassembled WGS sequence"/>
</dbReference>
<dbReference type="EMBL" id="LWBO01000007">
    <property type="protein sequence ID" value="OQP49995.1"/>
    <property type="molecule type" value="Genomic_DNA"/>
</dbReference>
<comment type="caution">
    <text evidence="1">The sequence shown here is derived from an EMBL/GenBank/DDBJ whole genome shotgun (WGS) entry which is preliminary data.</text>
</comment>
<reference evidence="1 2" key="1">
    <citation type="submission" date="2016-04" db="EMBL/GenBank/DDBJ databases">
        <authorList>
            <person name="Chen L."/>
            <person name="Zhuang W."/>
            <person name="Wang G."/>
        </authorList>
    </citation>
    <scope>NUCLEOTIDE SEQUENCE [LARGE SCALE GENOMIC DNA]</scope>
    <source>
        <strain evidence="2">GR20</strain>
    </source>
</reference>